<reference evidence="1 2" key="1">
    <citation type="submission" date="2024-01" db="EMBL/GenBank/DDBJ databases">
        <title>The genomes of 5 underutilized Papilionoideae crops provide insights into root nodulation and disease resistanc.</title>
        <authorList>
            <person name="Jiang F."/>
        </authorList>
    </citation>
    <scope>NUCLEOTIDE SEQUENCE [LARGE SCALE GENOMIC DNA]</scope>
    <source>
        <strain evidence="1">LVBAO_FW01</strain>
        <tissue evidence="1">Leaves</tissue>
    </source>
</reference>
<comment type="caution">
    <text evidence="1">The sequence shown here is derived from an EMBL/GenBank/DDBJ whole genome shotgun (WGS) entry which is preliminary data.</text>
</comment>
<protein>
    <submittedName>
        <fullName evidence="1">Uncharacterized protein</fullName>
    </submittedName>
</protein>
<keyword evidence="2" id="KW-1185">Reference proteome</keyword>
<dbReference type="EMBL" id="JAYMYQ010000008">
    <property type="protein sequence ID" value="KAK7316184.1"/>
    <property type="molecule type" value="Genomic_DNA"/>
</dbReference>
<name>A0AAN9KFP6_CANGL</name>
<proteinExistence type="predicted"/>
<accession>A0AAN9KFP6</accession>
<organism evidence="1 2">
    <name type="scientific">Canavalia gladiata</name>
    <name type="common">Sword bean</name>
    <name type="synonym">Dolichos gladiatus</name>
    <dbReference type="NCBI Taxonomy" id="3824"/>
    <lineage>
        <taxon>Eukaryota</taxon>
        <taxon>Viridiplantae</taxon>
        <taxon>Streptophyta</taxon>
        <taxon>Embryophyta</taxon>
        <taxon>Tracheophyta</taxon>
        <taxon>Spermatophyta</taxon>
        <taxon>Magnoliopsida</taxon>
        <taxon>eudicotyledons</taxon>
        <taxon>Gunneridae</taxon>
        <taxon>Pentapetalae</taxon>
        <taxon>rosids</taxon>
        <taxon>fabids</taxon>
        <taxon>Fabales</taxon>
        <taxon>Fabaceae</taxon>
        <taxon>Papilionoideae</taxon>
        <taxon>50 kb inversion clade</taxon>
        <taxon>NPAAA clade</taxon>
        <taxon>indigoferoid/millettioid clade</taxon>
        <taxon>Phaseoleae</taxon>
        <taxon>Canavalia</taxon>
    </lineage>
</organism>
<dbReference type="AlphaFoldDB" id="A0AAN9KFP6"/>
<gene>
    <name evidence="1" type="ORF">VNO77_34998</name>
</gene>
<sequence length="87" mass="10123">MELWFQAEYILYQHDETALVVSVLVSVLLGFTPPFICSDISSFKWNEVWILNSLKKASHCVIAGKEWNQWSRKWSKAMQHPAIHFGV</sequence>
<dbReference type="Proteomes" id="UP001367508">
    <property type="component" value="Unassembled WGS sequence"/>
</dbReference>
<evidence type="ECO:0000313" key="1">
    <source>
        <dbReference type="EMBL" id="KAK7316184.1"/>
    </source>
</evidence>
<evidence type="ECO:0000313" key="2">
    <source>
        <dbReference type="Proteomes" id="UP001367508"/>
    </source>
</evidence>